<feature type="region of interest" description="Disordered" evidence="1">
    <location>
        <begin position="156"/>
        <end position="193"/>
    </location>
</feature>
<dbReference type="SUPFAM" id="SSF51735">
    <property type="entry name" value="NAD(P)-binding Rossmann-fold domains"/>
    <property type="match status" value="1"/>
</dbReference>
<evidence type="ECO:0000256" key="1">
    <source>
        <dbReference type="SAM" id="MobiDB-lite"/>
    </source>
</evidence>
<dbReference type="PANTHER" id="PTHR38663">
    <property type="match status" value="1"/>
</dbReference>
<evidence type="ECO:0000313" key="2">
    <source>
        <dbReference type="EMBL" id="KOO27024.1"/>
    </source>
</evidence>
<dbReference type="EMBL" id="JWZX01002773">
    <property type="protein sequence ID" value="KOO27024.1"/>
    <property type="molecule type" value="Genomic_DNA"/>
</dbReference>
<feature type="compositionally biased region" description="Acidic residues" evidence="1">
    <location>
        <begin position="166"/>
        <end position="178"/>
    </location>
</feature>
<accession>A0A0M0JKD6</accession>
<dbReference type="AlphaFoldDB" id="A0A0M0JKD6"/>
<keyword evidence="3" id="KW-1185">Reference proteome</keyword>
<gene>
    <name evidence="2" type="ORF">Ctob_005740</name>
</gene>
<organism evidence="2 3">
    <name type="scientific">Chrysochromulina tobinii</name>
    <dbReference type="NCBI Taxonomy" id="1460289"/>
    <lineage>
        <taxon>Eukaryota</taxon>
        <taxon>Haptista</taxon>
        <taxon>Haptophyta</taxon>
        <taxon>Prymnesiophyceae</taxon>
        <taxon>Prymnesiales</taxon>
        <taxon>Chrysochromulinaceae</taxon>
        <taxon>Chrysochromulina</taxon>
    </lineage>
</organism>
<proteinExistence type="predicted"/>
<comment type="caution">
    <text evidence="2">The sequence shown here is derived from an EMBL/GenBank/DDBJ whole genome shotgun (WGS) entry which is preliminary data.</text>
</comment>
<dbReference type="Proteomes" id="UP000037460">
    <property type="component" value="Unassembled WGS sequence"/>
</dbReference>
<reference evidence="3" key="1">
    <citation type="journal article" date="2015" name="PLoS Genet.">
        <title>Genome Sequence and Transcriptome Analyses of Chrysochromulina tobin: Metabolic Tools for Enhanced Algal Fitness in the Prominent Order Prymnesiales (Haptophyceae).</title>
        <authorList>
            <person name="Hovde B.T."/>
            <person name="Deodato C.R."/>
            <person name="Hunsperger H.M."/>
            <person name="Ryken S.A."/>
            <person name="Yost W."/>
            <person name="Jha R.K."/>
            <person name="Patterson J."/>
            <person name="Monnat R.J. Jr."/>
            <person name="Barlow S.B."/>
            <person name="Starkenburg S.R."/>
            <person name="Cattolico R.A."/>
        </authorList>
    </citation>
    <scope>NUCLEOTIDE SEQUENCE</scope>
    <source>
        <strain evidence="3">CCMP291</strain>
    </source>
</reference>
<dbReference type="InterPro" id="IPR036291">
    <property type="entry name" value="NAD(P)-bd_dom_sf"/>
</dbReference>
<feature type="compositionally biased region" description="Low complexity" evidence="1">
    <location>
        <begin position="63"/>
        <end position="76"/>
    </location>
</feature>
<dbReference type="OrthoDB" id="76038at2759"/>
<evidence type="ECO:0000313" key="3">
    <source>
        <dbReference type="Proteomes" id="UP000037460"/>
    </source>
</evidence>
<protein>
    <submittedName>
        <fullName evidence="2">Fad binding domain protein</fullName>
    </submittedName>
</protein>
<feature type="region of interest" description="Disordered" evidence="1">
    <location>
        <begin position="50"/>
        <end position="112"/>
    </location>
</feature>
<sequence>SLSDAASDGLPPAPTSAHVPKTASDGLPPAPRPQQAMNLAATEAFAAAVAGGATKDAARESARAAGRAAYRSAQAAWKHQTRAAADATVATEGGMGEARGDDAEDGGGGGDTIAQQQAKLAELRRKVAAGEKLSGKMKRVLKKLEEAEVRWKAYEAASGAAGGDAEGGEEGDEGEAGGDDATGSAASAATPDHAADVHLSASDSVCMPPDACAREVPPSARLQHSSNLTDWLRASDTHTLLRGRRVLVVGGGQTSAHLALLALRRGATVTLASRRRVQCKPYDIDLELVGDRRAEVLQKFGRLEAPRERLKFIAALRGGGSMSPDMRGYLNEFEAEAAGVEVSEAHWVPAPALGPAGSDEGADTSVGEVQVRFSRPDLAEEGESAAFDFVWLATGGNLDLNLVPLLASFQAQRPISTVGGLPVLQPDLSWDAGVSLYVMGAFAQLQLGADALNLAGIREPPP</sequence>
<feature type="region of interest" description="Disordered" evidence="1">
    <location>
        <begin position="1"/>
        <end position="36"/>
    </location>
</feature>
<feature type="non-terminal residue" evidence="2">
    <location>
        <position position="1"/>
    </location>
</feature>
<name>A0A0M0JKD6_9EUKA</name>
<dbReference type="InterPro" id="IPR036188">
    <property type="entry name" value="FAD/NAD-bd_sf"/>
</dbReference>
<dbReference type="Gene3D" id="3.50.50.60">
    <property type="entry name" value="FAD/NAD(P)-binding domain"/>
    <property type="match status" value="1"/>
</dbReference>
<feature type="compositionally biased region" description="Low complexity" evidence="1">
    <location>
        <begin position="179"/>
        <end position="192"/>
    </location>
</feature>
<dbReference type="PANTHER" id="PTHR38663:SF1">
    <property type="entry name" value="L-ORNITHINE N(5)-MONOOXYGENASE"/>
    <property type="match status" value="1"/>
</dbReference>